<keyword evidence="7" id="KW-1185">Reference proteome</keyword>
<evidence type="ECO:0008006" key="8">
    <source>
        <dbReference type="Google" id="ProtNLM"/>
    </source>
</evidence>
<evidence type="ECO:0000256" key="2">
    <source>
        <dbReference type="ARBA" id="ARBA00022692"/>
    </source>
</evidence>
<feature type="transmembrane region" description="Helical" evidence="5">
    <location>
        <begin position="127"/>
        <end position="145"/>
    </location>
</feature>
<feature type="transmembrane region" description="Helical" evidence="5">
    <location>
        <begin position="90"/>
        <end position="115"/>
    </location>
</feature>
<dbReference type="InterPro" id="IPR032808">
    <property type="entry name" value="DoxX"/>
</dbReference>
<evidence type="ECO:0000256" key="1">
    <source>
        <dbReference type="ARBA" id="ARBA00004141"/>
    </source>
</evidence>
<name>A0ABR4XWE8_9BACI</name>
<comment type="subcellular location">
    <subcellularLocation>
        <location evidence="1">Membrane</location>
        <topology evidence="1">Multi-pass membrane protein</topology>
    </subcellularLocation>
</comment>
<sequence length="173" mass="19045">MFNQLLRENNIVAVILTVIRVYLGWHWLTAGWGKLFNSFDASGFLANAITNPVTSGEELAYPLYVKFIESFALPNAGLINILVPWGEFLVGLGLILGCLTTYAAFFGMVMNFAFLMAGTISSNPWDILLAIFIAAAGYNAGKFGLDRFIMPIISEKMARNKKKDVVQPVAKIT</sequence>
<evidence type="ECO:0000256" key="5">
    <source>
        <dbReference type="SAM" id="Phobius"/>
    </source>
</evidence>
<evidence type="ECO:0000313" key="7">
    <source>
        <dbReference type="Proteomes" id="UP000030487"/>
    </source>
</evidence>
<dbReference type="Pfam" id="PF07681">
    <property type="entry name" value="DoxX"/>
    <property type="match status" value="1"/>
</dbReference>
<organism evidence="6 7">
    <name type="scientific">Lysinibacillus boronitolerans JCM 21713 = 10a = NBRC 103108</name>
    <dbReference type="NCBI Taxonomy" id="1294264"/>
    <lineage>
        <taxon>Bacteria</taxon>
        <taxon>Bacillati</taxon>
        <taxon>Bacillota</taxon>
        <taxon>Bacilli</taxon>
        <taxon>Bacillales</taxon>
        <taxon>Bacillaceae</taxon>
        <taxon>Lysinibacillus</taxon>
    </lineage>
</organism>
<dbReference type="Proteomes" id="UP000030487">
    <property type="component" value="Unassembled WGS sequence"/>
</dbReference>
<dbReference type="RefSeq" id="WP_016994541.1">
    <property type="nucleotide sequence ID" value="NZ_AVCW01000002.1"/>
</dbReference>
<dbReference type="PANTHER" id="PTHR39157:SF1">
    <property type="entry name" value="DOXX FAMILY PROTEIN"/>
    <property type="match status" value="1"/>
</dbReference>
<gene>
    <name evidence="6" type="ORF">CD31_20740</name>
</gene>
<feature type="transmembrane region" description="Helical" evidence="5">
    <location>
        <begin position="63"/>
        <end position="83"/>
    </location>
</feature>
<protein>
    <recommendedName>
        <fullName evidence="8">Crp/Fnr family transcriptional regulator</fullName>
    </recommendedName>
</protein>
<evidence type="ECO:0000313" key="6">
    <source>
        <dbReference type="EMBL" id="KGR81376.1"/>
    </source>
</evidence>
<keyword evidence="3 5" id="KW-1133">Transmembrane helix</keyword>
<dbReference type="EMBL" id="JPVR01000080">
    <property type="protein sequence ID" value="KGR81376.1"/>
    <property type="molecule type" value="Genomic_DNA"/>
</dbReference>
<keyword evidence="4 5" id="KW-0472">Membrane</keyword>
<reference evidence="6 7" key="1">
    <citation type="submission" date="2014-02" db="EMBL/GenBank/DDBJ databases">
        <title>Draft genome sequence of Lysinibacillus boronitolerans NBRC 103108.</title>
        <authorList>
            <person name="Zhang F."/>
            <person name="Wang G."/>
            <person name="Zhang L."/>
        </authorList>
    </citation>
    <scope>NUCLEOTIDE SEQUENCE [LARGE SCALE GENOMIC DNA]</scope>
    <source>
        <strain evidence="6 7">NBRC 103108</strain>
    </source>
</reference>
<keyword evidence="2 5" id="KW-0812">Transmembrane</keyword>
<dbReference type="PANTHER" id="PTHR39157">
    <property type="entry name" value="INTEGRAL MEMBRANE PROTEIN-RELATED"/>
    <property type="match status" value="1"/>
</dbReference>
<evidence type="ECO:0000256" key="3">
    <source>
        <dbReference type="ARBA" id="ARBA00022989"/>
    </source>
</evidence>
<feature type="transmembrane region" description="Helical" evidence="5">
    <location>
        <begin position="12"/>
        <end position="28"/>
    </location>
</feature>
<evidence type="ECO:0000256" key="4">
    <source>
        <dbReference type="ARBA" id="ARBA00023136"/>
    </source>
</evidence>
<comment type="caution">
    <text evidence="6">The sequence shown here is derived from an EMBL/GenBank/DDBJ whole genome shotgun (WGS) entry which is preliminary data.</text>
</comment>
<proteinExistence type="predicted"/>
<accession>A0ABR4XWE8</accession>